<protein>
    <submittedName>
        <fullName evidence="2">Uncharacterized protein</fullName>
    </submittedName>
</protein>
<proteinExistence type="predicted"/>
<reference evidence="2" key="1">
    <citation type="submission" date="2021-01" db="EMBL/GenBank/DDBJ databases">
        <authorList>
            <person name="Li R."/>
            <person name="Bekaert M."/>
        </authorList>
    </citation>
    <scope>NUCLEOTIDE SEQUENCE</scope>
    <source>
        <strain evidence="2">Farmed</strain>
    </source>
</reference>
<name>A0A812CFD4_ACAPH</name>
<evidence type="ECO:0000256" key="1">
    <source>
        <dbReference type="SAM" id="MobiDB-lite"/>
    </source>
</evidence>
<comment type="caution">
    <text evidence="2">The sequence shown here is derived from an EMBL/GenBank/DDBJ whole genome shotgun (WGS) entry which is preliminary data.</text>
</comment>
<accession>A0A812CFD4</accession>
<organism evidence="2 3">
    <name type="scientific">Acanthosepion pharaonis</name>
    <name type="common">Pharaoh cuttlefish</name>
    <name type="synonym">Sepia pharaonis</name>
    <dbReference type="NCBI Taxonomy" id="158019"/>
    <lineage>
        <taxon>Eukaryota</taxon>
        <taxon>Metazoa</taxon>
        <taxon>Spiralia</taxon>
        <taxon>Lophotrochozoa</taxon>
        <taxon>Mollusca</taxon>
        <taxon>Cephalopoda</taxon>
        <taxon>Coleoidea</taxon>
        <taxon>Decapodiformes</taxon>
        <taxon>Sepiida</taxon>
        <taxon>Sepiina</taxon>
        <taxon>Sepiidae</taxon>
        <taxon>Acanthosepion</taxon>
    </lineage>
</organism>
<evidence type="ECO:0000313" key="2">
    <source>
        <dbReference type="EMBL" id="CAE1265677.1"/>
    </source>
</evidence>
<dbReference type="Proteomes" id="UP000597762">
    <property type="component" value="Unassembled WGS sequence"/>
</dbReference>
<keyword evidence="3" id="KW-1185">Reference proteome</keyword>
<feature type="compositionally biased region" description="Polar residues" evidence="1">
    <location>
        <begin position="92"/>
        <end position="102"/>
    </location>
</feature>
<evidence type="ECO:0000313" key="3">
    <source>
        <dbReference type="Proteomes" id="UP000597762"/>
    </source>
</evidence>
<feature type="compositionally biased region" description="Basic residues" evidence="1">
    <location>
        <begin position="30"/>
        <end position="44"/>
    </location>
</feature>
<dbReference type="EMBL" id="CAHIKZ030001486">
    <property type="protein sequence ID" value="CAE1265677.1"/>
    <property type="molecule type" value="Genomic_DNA"/>
</dbReference>
<sequence length="200" mass="22273">MGPKLTPFFPKEYNPRPAIFNTPVNQPKPARGKFNKTPTRKHPKLSPQGKKQPAKIKNGTFFPKTTRTEKNKRNQTPLSSLTHFSARKPQPKTFTRGKTPTNRGPFGPKTQPNPGPHRAPSGEPKKRGPKFKKQGPPQRPSKPRFPRAKHPRPPAPGPTLKTTPPGFGTGPRAECQIEKIFNGFPQGQRFFPLALPQPPP</sequence>
<feature type="compositionally biased region" description="Basic residues" evidence="1">
    <location>
        <begin position="141"/>
        <end position="152"/>
    </location>
</feature>
<feature type="compositionally biased region" description="Polar residues" evidence="1">
    <location>
        <begin position="74"/>
        <end position="83"/>
    </location>
</feature>
<gene>
    <name evidence="2" type="ORF">SPHA_34810</name>
</gene>
<feature type="region of interest" description="Disordered" evidence="1">
    <location>
        <begin position="1"/>
        <end position="173"/>
    </location>
</feature>
<dbReference type="AlphaFoldDB" id="A0A812CFD4"/>